<dbReference type="Gene3D" id="3.20.20.80">
    <property type="entry name" value="Glycosidases"/>
    <property type="match status" value="1"/>
</dbReference>
<keyword evidence="2" id="KW-0378">Hydrolase</keyword>
<gene>
    <name evidence="4" type="ORF">BZG36_00267</name>
</gene>
<sequence>MKVTTTTLAVFCVAIVGCYTSVPGLDVTANQPSVNWGTIASYGAKFAYMKATEGTYYTNPDFSSQYIGSYNAGESLPRSRRWLVL</sequence>
<keyword evidence="5" id="KW-1185">Reference proteome</keyword>
<dbReference type="EMBL" id="MVBO01000002">
    <property type="protein sequence ID" value="OZJ06757.1"/>
    <property type="molecule type" value="Genomic_DNA"/>
</dbReference>
<dbReference type="EC" id="3.2.1.17" evidence="2"/>
<comment type="similarity">
    <text evidence="1 2">Belongs to the glycosyl hydrolase 25 family.</text>
</comment>
<protein>
    <recommendedName>
        <fullName evidence="2">Lysozyme</fullName>
        <ecNumber evidence="2">3.2.1.17</ecNumber>
    </recommendedName>
</protein>
<dbReference type="GO" id="GO:0009253">
    <property type="term" value="P:peptidoglycan catabolic process"/>
    <property type="evidence" value="ECO:0007669"/>
    <property type="project" value="InterPro"/>
</dbReference>
<accession>A0A261Y818</accession>
<dbReference type="AlphaFoldDB" id="A0A261Y818"/>
<dbReference type="SUPFAM" id="SSF51445">
    <property type="entry name" value="(Trans)glycosidases"/>
    <property type="match status" value="1"/>
</dbReference>
<evidence type="ECO:0000313" key="4">
    <source>
        <dbReference type="EMBL" id="OZJ06757.1"/>
    </source>
</evidence>
<keyword evidence="2" id="KW-0326">Glycosidase</keyword>
<dbReference type="Proteomes" id="UP000242875">
    <property type="component" value="Unassembled WGS sequence"/>
</dbReference>
<organism evidence="4 5">
    <name type="scientific">Bifiguratus adelaidae</name>
    <dbReference type="NCBI Taxonomy" id="1938954"/>
    <lineage>
        <taxon>Eukaryota</taxon>
        <taxon>Fungi</taxon>
        <taxon>Fungi incertae sedis</taxon>
        <taxon>Mucoromycota</taxon>
        <taxon>Mucoromycotina</taxon>
        <taxon>Endogonomycetes</taxon>
        <taxon>Endogonales</taxon>
        <taxon>Endogonales incertae sedis</taxon>
        <taxon>Bifiguratus</taxon>
    </lineage>
</organism>
<evidence type="ECO:0000256" key="1">
    <source>
        <dbReference type="ARBA" id="ARBA00010646"/>
    </source>
</evidence>
<dbReference type="InterPro" id="IPR002053">
    <property type="entry name" value="Glyco_hydro_25"/>
</dbReference>
<comment type="caution">
    <text evidence="4">The sequence shown here is derived from an EMBL/GenBank/DDBJ whole genome shotgun (WGS) entry which is preliminary data.</text>
</comment>
<evidence type="ECO:0000313" key="5">
    <source>
        <dbReference type="Proteomes" id="UP000242875"/>
    </source>
</evidence>
<dbReference type="PROSITE" id="PS51904">
    <property type="entry name" value="GLYCOSYL_HYDROL_F25_2"/>
    <property type="match status" value="1"/>
</dbReference>
<reference evidence="4 5" key="1">
    <citation type="journal article" date="2017" name="Mycologia">
        <title>Bifiguratus adelaidae, gen. et sp. nov., a new member of Mucoromycotina in endophytic and soil-dwelling habitats.</title>
        <authorList>
            <person name="Torres-Cruz T.J."/>
            <person name="Billingsley Tobias T.L."/>
            <person name="Almatruk M."/>
            <person name="Hesse C."/>
            <person name="Kuske C.R."/>
            <person name="Desiro A."/>
            <person name="Benucci G.M."/>
            <person name="Bonito G."/>
            <person name="Stajich J.E."/>
            <person name="Dunlap C."/>
            <person name="Arnold A.E."/>
            <person name="Porras-Alfaro A."/>
        </authorList>
    </citation>
    <scope>NUCLEOTIDE SEQUENCE [LARGE SCALE GENOMIC DNA]</scope>
    <source>
        <strain evidence="4 5">AZ0501</strain>
    </source>
</reference>
<dbReference type="PROSITE" id="PS00953">
    <property type="entry name" value="GLYCOSYL_HYDROL_F25_1"/>
    <property type="match status" value="1"/>
</dbReference>
<name>A0A261Y818_9FUNG</name>
<dbReference type="GO" id="GO:0016998">
    <property type="term" value="P:cell wall macromolecule catabolic process"/>
    <property type="evidence" value="ECO:0007669"/>
    <property type="project" value="InterPro"/>
</dbReference>
<dbReference type="GO" id="GO:0003796">
    <property type="term" value="F:lysozyme activity"/>
    <property type="evidence" value="ECO:0007669"/>
    <property type="project" value="UniProtKB-EC"/>
</dbReference>
<feature type="signal peptide" evidence="3">
    <location>
        <begin position="1"/>
        <end position="20"/>
    </location>
</feature>
<dbReference type="OrthoDB" id="6590422at2759"/>
<proteinExistence type="inferred from homology"/>
<comment type="catalytic activity">
    <reaction evidence="2">
        <text>Hydrolysis of (1-&gt;4)-beta-linkages between N-acetylmuramic acid and N-acetyl-D-glucosamine residues in a peptidoglycan and between N-acetyl-D-glucosamine residues in chitodextrins.</text>
        <dbReference type="EC" id="3.2.1.17"/>
    </reaction>
</comment>
<dbReference type="InterPro" id="IPR008270">
    <property type="entry name" value="Glyco_hydro_25_AS"/>
</dbReference>
<dbReference type="Pfam" id="PF01183">
    <property type="entry name" value="Glyco_hydro_25"/>
    <property type="match status" value="1"/>
</dbReference>
<evidence type="ECO:0000256" key="3">
    <source>
        <dbReference type="SAM" id="SignalP"/>
    </source>
</evidence>
<dbReference type="InterPro" id="IPR017853">
    <property type="entry name" value="GH"/>
</dbReference>
<feature type="chain" id="PRO_5012244052" description="Lysozyme" evidence="3">
    <location>
        <begin position="21"/>
        <end position="85"/>
    </location>
</feature>
<keyword evidence="3" id="KW-0732">Signal</keyword>
<evidence type="ECO:0000256" key="2">
    <source>
        <dbReference type="RuleBase" id="RU361176"/>
    </source>
</evidence>
<dbReference type="PROSITE" id="PS51257">
    <property type="entry name" value="PROKAR_LIPOPROTEIN"/>
    <property type="match status" value="1"/>
</dbReference>